<gene>
    <name evidence="2" type="ORF">HPBE_LOCUS11232</name>
</gene>
<proteinExistence type="predicted"/>
<reference evidence="4" key="2">
    <citation type="submission" date="2019-09" db="UniProtKB">
        <authorList>
            <consortium name="WormBaseParasite"/>
        </authorList>
    </citation>
    <scope>IDENTIFICATION</scope>
</reference>
<dbReference type="AlphaFoldDB" id="A0A3P7YIJ5"/>
<protein>
    <submittedName>
        <fullName evidence="4">Reverse transcriptase domain-containing protein</fullName>
    </submittedName>
</protein>
<dbReference type="Proteomes" id="UP000050761">
    <property type="component" value="Unassembled WGS sequence"/>
</dbReference>
<dbReference type="OrthoDB" id="5850509at2759"/>
<sequence length="266" mass="30085">MTLFVSLERGGSIGHATGTNGDAAGARSSKSMINGTAVFVCPINLSTRRRIFYSGDQDLQSTPRCRQYQQKTRFRQRNIRCNNASSATQNARTYLKVEINGFSTRLQLDTGRAAVPVKTADRSPMHIIGLFKANFTIFDRHQRVTTGQGNCYVTEATDLLGLEWCVEMEQYRQLKEQFHCRLATAALNDIRNETVAFIKRDNLAKHGSLQIDRDPTEGETTVMDNIDEEYDRFVHHLRDSAKGAESLKTTKERPSPETFKLIHRHG</sequence>
<dbReference type="WBParaSite" id="HPBE_0001123101-mRNA-1">
    <property type="protein sequence ID" value="HPBE_0001123101-mRNA-1"/>
    <property type="gene ID" value="HPBE_0001123101"/>
</dbReference>
<evidence type="ECO:0000313" key="3">
    <source>
        <dbReference type="Proteomes" id="UP000050761"/>
    </source>
</evidence>
<organism evidence="2">
    <name type="scientific">Heligmosomoides polygyrus</name>
    <name type="common">Parasitic roundworm</name>
    <dbReference type="NCBI Taxonomy" id="6339"/>
    <lineage>
        <taxon>Eukaryota</taxon>
        <taxon>Metazoa</taxon>
        <taxon>Ecdysozoa</taxon>
        <taxon>Nematoda</taxon>
        <taxon>Chromadorea</taxon>
        <taxon>Rhabditida</taxon>
        <taxon>Rhabditina</taxon>
        <taxon>Rhabditomorpha</taxon>
        <taxon>Strongyloidea</taxon>
        <taxon>Heligmosomidae</taxon>
        <taxon>Heligmosomoides</taxon>
    </lineage>
</organism>
<reference evidence="2 3" key="1">
    <citation type="submission" date="2018-11" db="EMBL/GenBank/DDBJ databases">
        <authorList>
            <consortium name="Pathogen Informatics"/>
        </authorList>
    </citation>
    <scope>NUCLEOTIDE SEQUENCE [LARGE SCALE GENOMIC DNA]</scope>
</reference>
<accession>A0A3P7YIJ5</accession>
<evidence type="ECO:0000313" key="4">
    <source>
        <dbReference type="WBParaSite" id="HPBE_0001123101-mRNA-1"/>
    </source>
</evidence>
<keyword evidence="3" id="KW-1185">Reference proteome</keyword>
<evidence type="ECO:0000313" key="2">
    <source>
        <dbReference type="EMBL" id="VDO87896.1"/>
    </source>
</evidence>
<evidence type="ECO:0000256" key="1">
    <source>
        <dbReference type="SAM" id="MobiDB-lite"/>
    </source>
</evidence>
<dbReference type="EMBL" id="UZAH01027030">
    <property type="protein sequence ID" value="VDO87896.1"/>
    <property type="molecule type" value="Genomic_DNA"/>
</dbReference>
<name>A0A3P7YIJ5_HELPZ</name>
<feature type="region of interest" description="Disordered" evidence="1">
    <location>
        <begin position="241"/>
        <end position="266"/>
    </location>
</feature>